<dbReference type="InterPro" id="IPR036390">
    <property type="entry name" value="WH_DNA-bd_sf"/>
</dbReference>
<feature type="domain" description="Rad21/Rec8-like protein C-terminal eukaryotic" evidence="2">
    <location>
        <begin position="95"/>
        <end position="141"/>
    </location>
</feature>
<evidence type="ECO:0000259" key="2">
    <source>
        <dbReference type="Pfam" id="PF04824"/>
    </source>
</evidence>
<dbReference type="Gene3D" id="1.10.10.580">
    <property type="entry name" value="Structural maintenance of chromosome 1. Chain E"/>
    <property type="match status" value="1"/>
</dbReference>
<dbReference type="Pfam" id="PF04824">
    <property type="entry name" value="Rad21_Rec8"/>
    <property type="match status" value="1"/>
</dbReference>
<reference evidence="3" key="1">
    <citation type="submission" date="2018-04" db="EMBL/GenBank/DDBJ databases">
        <title>Transcriptome of Schizaphis graminum biotype I.</title>
        <authorList>
            <person name="Scully E.D."/>
            <person name="Geib S.M."/>
            <person name="Palmer N.A."/>
            <person name="Koch K."/>
            <person name="Bradshaw J."/>
            <person name="Heng-Moss T."/>
            <person name="Sarath G."/>
        </authorList>
    </citation>
    <scope>NUCLEOTIDE SEQUENCE</scope>
</reference>
<protein>
    <submittedName>
        <fullName evidence="3">Double-strand-break repair protein rad21</fullName>
    </submittedName>
</protein>
<evidence type="ECO:0000256" key="1">
    <source>
        <dbReference type="SAM" id="MobiDB-lite"/>
    </source>
</evidence>
<dbReference type="InterPro" id="IPR006909">
    <property type="entry name" value="Rad21/Rec8_C_eu"/>
</dbReference>
<dbReference type="EMBL" id="GGMR01019430">
    <property type="protein sequence ID" value="MBY32049.1"/>
    <property type="molecule type" value="Transcribed_RNA"/>
</dbReference>
<dbReference type="SUPFAM" id="SSF46785">
    <property type="entry name" value="Winged helix' DNA-binding domain"/>
    <property type="match status" value="1"/>
</dbReference>
<name>A0A2S2PRF4_SCHGA</name>
<gene>
    <name evidence="3" type="primary">rad21_0</name>
    <name evidence="3" type="ORF">g.105032</name>
</gene>
<dbReference type="AlphaFoldDB" id="A0A2S2PRF4"/>
<feature type="region of interest" description="Disordered" evidence="1">
    <location>
        <begin position="28"/>
        <end position="70"/>
    </location>
</feature>
<sequence>MGYDNHINQSNDFNQVIMDNMGYDGHHNAPVTPGLPSPRGGATPWRDQDYDYPASVGPVEEQQAPHETNEQYEERVMNKRANQLYHTIKTRFAQKDTLVFDDLTYRNRRKEAAQKFYSVLVLKKYKVLELIQSAPYEPIQLVKGACFTDPKL</sequence>
<accession>A0A2S2PRF4</accession>
<evidence type="ECO:0000313" key="3">
    <source>
        <dbReference type="EMBL" id="MBY32049.1"/>
    </source>
</evidence>
<organism evidence="3">
    <name type="scientific">Schizaphis graminum</name>
    <name type="common">Green bug aphid</name>
    <dbReference type="NCBI Taxonomy" id="13262"/>
    <lineage>
        <taxon>Eukaryota</taxon>
        <taxon>Metazoa</taxon>
        <taxon>Ecdysozoa</taxon>
        <taxon>Arthropoda</taxon>
        <taxon>Hexapoda</taxon>
        <taxon>Insecta</taxon>
        <taxon>Pterygota</taxon>
        <taxon>Neoptera</taxon>
        <taxon>Paraneoptera</taxon>
        <taxon>Hemiptera</taxon>
        <taxon>Sternorrhyncha</taxon>
        <taxon>Aphidomorpha</taxon>
        <taxon>Aphidoidea</taxon>
        <taxon>Aphididae</taxon>
        <taxon>Aphidini</taxon>
        <taxon>Schizaphis</taxon>
    </lineage>
</organism>
<dbReference type="InterPro" id="IPR023093">
    <property type="entry name" value="ScpA-like_C"/>
</dbReference>
<proteinExistence type="predicted"/>